<sequence>MLCNLREFARINVDAISSIEKFFAESSKPRRNNNVAPDSVKDQTTSTFLTSPDEAFLSEDDSVDGDDSAEKDTGLKNFSAESSERSDAEAVLSEASRWLKSCLISGSSNLDLLVLAHVQKFIILQQSLTFSSKLEPTSWVQVEESSGSSQPYYITAVHTLCIASTRSSEASSFDWTCICVGLSNGYLHFYTERGIIIYREHCSNAAIVAIRFGPSIYPGNQELVVLTAENKLVVFEGLSLFATLKTARNQIAHEKTVAEISDLLQINCHCLELDSLKHVKEVQPSGTIKPTIFDQYVTASRSGAENMLAKITRTSLPTYNNYFCCTSSHHKFGSFLWHDAEVSHSTIITDAFYNLTSQITNQMPSLVFDLGWVAVDSRPNKIPVRTAINDKGRIGERCYTAPAGWPLIAVADSCARVLLINTHLRQIVRIWKGYRNARCAWIESSSSSNLNQNRRYCKTIAKTLFLVIFAPKEDF</sequence>
<dbReference type="AlphaFoldDB" id="A0A915EPX4"/>
<dbReference type="InterPro" id="IPR026059">
    <property type="entry name" value="Rab3GAP2"/>
</dbReference>
<keyword evidence="2" id="KW-1185">Reference proteome</keyword>
<name>A0A915EPX4_9BILA</name>
<evidence type="ECO:0000313" key="3">
    <source>
        <dbReference type="WBParaSite" id="jg7687"/>
    </source>
</evidence>
<dbReference type="WBParaSite" id="jg7687">
    <property type="protein sequence ID" value="jg7687"/>
    <property type="gene ID" value="jg7687"/>
</dbReference>
<feature type="domain" description="Rab3-GAP regulatory subunit N-terminal" evidence="1">
    <location>
        <begin position="98"/>
        <end position="473"/>
    </location>
</feature>
<protein>
    <submittedName>
        <fullName evidence="3">Rab3-GAP regulatory subunit N-terminal domain-containing protein</fullName>
    </submittedName>
</protein>
<accession>A0A915EPX4</accession>
<dbReference type="PANTHER" id="PTHR12472:SF0">
    <property type="entry name" value="RAB3 GTPASE-ACTIVATING PROTEIN NON-CATALYTIC SUBUNIT"/>
    <property type="match status" value="1"/>
</dbReference>
<dbReference type="InterPro" id="IPR032839">
    <property type="entry name" value="RAB3GAP_N"/>
</dbReference>
<organism evidence="2 3">
    <name type="scientific">Ditylenchus dipsaci</name>
    <dbReference type="NCBI Taxonomy" id="166011"/>
    <lineage>
        <taxon>Eukaryota</taxon>
        <taxon>Metazoa</taxon>
        <taxon>Ecdysozoa</taxon>
        <taxon>Nematoda</taxon>
        <taxon>Chromadorea</taxon>
        <taxon>Rhabditida</taxon>
        <taxon>Tylenchina</taxon>
        <taxon>Tylenchomorpha</taxon>
        <taxon>Sphaerularioidea</taxon>
        <taxon>Anguinidae</taxon>
        <taxon>Anguininae</taxon>
        <taxon>Ditylenchus</taxon>
    </lineage>
</organism>
<reference evidence="3" key="1">
    <citation type="submission" date="2022-11" db="UniProtKB">
        <authorList>
            <consortium name="WormBaseParasite"/>
        </authorList>
    </citation>
    <scope>IDENTIFICATION</scope>
</reference>
<dbReference type="Pfam" id="PF14655">
    <property type="entry name" value="RAB3GAP2_N"/>
    <property type="match status" value="1"/>
</dbReference>
<evidence type="ECO:0000259" key="1">
    <source>
        <dbReference type="Pfam" id="PF14655"/>
    </source>
</evidence>
<dbReference type="Proteomes" id="UP000887574">
    <property type="component" value="Unplaced"/>
</dbReference>
<dbReference type="PANTHER" id="PTHR12472">
    <property type="entry name" value="RAB3-GAP REGULATORY DOMAIN"/>
    <property type="match status" value="1"/>
</dbReference>
<evidence type="ECO:0000313" key="2">
    <source>
        <dbReference type="Proteomes" id="UP000887574"/>
    </source>
</evidence>
<proteinExistence type="predicted"/>